<gene>
    <name evidence="7" type="ORF">PECAL_4P02020</name>
</gene>
<dbReference type="Proteomes" id="UP000789595">
    <property type="component" value="Unassembled WGS sequence"/>
</dbReference>
<dbReference type="SUPFAM" id="SSF50998">
    <property type="entry name" value="Quinoprotein alcohol dehydrogenase-like"/>
    <property type="match status" value="1"/>
</dbReference>
<evidence type="ECO:0000256" key="1">
    <source>
        <dbReference type="ARBA" id="ARBA00022737"/>
    </source>
</evidence>
<evidence type="ECO:0000313" key="7">
    <source>
        <dbReference type="EMBL" id="CAH0373035.1"/>
    </source>
</evidence>
<dbReference type="SUPFAM" id="SSF101898">
    <property type="entry name" value="NHL repeat"/>
    <property type="match status" value="1"/>
</dbReference>
<feature type="repeat" description="ANK" evidence="3">
    <location>
        <begin position="1830"/>
        <end position="1862"/>
    </location>
</feature>
<dbReference type="InterPro" id="IPR027417">
    <property type="entry name" value="P-loop_NTPase"/>
</dbReference>
<dbReference type="PROSITE" id="PS50297">
    <property type="entry name" value="ANK_REP_REGION"/>
    <property type="match status" value="13"/>
</dbReference>
<dbReference type="PROSITE" id="PS50088">
    <property type="entry name" value="ANK_REPEAT"/>
    <property type="match status" value="14"/>
</dbReference>
<keyword evidence="4" id="KW-0853">WD repeat</keyword>
<feature type="region of interest" description="Disordered" evidence="5">
    <location>
        <begin position="52"/>
        <end position="74"/>
    </location>
</feature>
<reference evidence="7" key="1">
    <citation type="submission" date="2021-11" db="EMBL/GenBank/DDBJ databases">
        <authorList>
            <consortium name="Genoscope - CEA"/>
            <person name="William W."/>
        </authorList>
    </citation>
    <scope>NUCLEOTIDE SEQUENCE</scope>
</reference>
<dbReference type="InterPro" id="IPR002110">
    <property type="entry name" value="Ankyrin_rpt"/>
</dbReference>
<comment type="caution">
    <text evidence="7">The sequence shown here is derived from an EMBL/GenBank/DDBJ whole genome shotgun (WGS) entry which is preliminary data.</text>
</comment>
<dbReference type="InterPro" id="IPR015943">
    <property type="entry name" value="WD40/YVTN_repeat-like_dom_sf"/>
</dbReference>
<evidence type="ECO:0000313" key="8">
    <source>
        <dbReference type="Proteomes" id="UP000789595"/>
    </source>
</evidence>
<feature type="repeat" description="ANK" evidence="3">
    <location>
        <begin position="2018"/>
        <end position="2050"/>
    </location>
</feature>
<dbReference type="PROSITE" id="PS50082">
    <property type="entry name" value="WD_REPEATS_2"/>
    <property type="match status" value="2"/>
</dbReference>
<feature type="repeat" description="ANK" evidence="3">
    <location>
        <begin position="2084"/>
        <end position="2116"/>
    </location>
</feature>
<dbReference type="EMBL" id="CAKKNE010000004">
    <property type="protein sequence ID" value="CAH0373035.1"/>
    <property type="molecule type" value="Genomic_DNA"/>
</dbReference>
<dbReference type="InterPro" id="IPR051165">
    <property type="entry name" value="Multifunctional_ANK_Repeat"/>
</dbReference>
<feature type="repeat" description="ANK" evidence="3">
    <location>
        <begin position="1985"/>
        <end position="2017"/>
    </location>
</feature>
<feature type="repeat" description="ANK" evidence="3">
    <location>
        <begin position="2117"/>
        <end position="2149"/>
    </location>
</feature>
<dbReference type="Pfam" id="PF24883">
    <property type="entry name" value="NPHP3_N"/>
    <property type="match status" value="1"/>
</dbReference>
<feature type="repeat" description="ANK" evidence="3">
    <location>
        <begin position="2150"/>
        <end position="2182"/>
    </location>
</feature>
<feature type="repeat" description="WD" evidence="4">
    <location>
        <begin position="1497"/>
        <end position="1519"/>
    </location>
</feature>
<feature type="repeat" description="ANK" evidence="3">
    <location>
        <begin position="1797"/>
        <end position="1829"/>
    </location>
</feature>
<name>A0A8J2WLP6_9STRA</name>
<feature type="repeat" description="ANK" evidence="3">
    <location>
        <begin position="2051"/>
        <end position="2083"/>
    </location>
</feature>
<keyword evidence="8" id="KW-1185">Reference proteome</keyword>
<sequence>MGGGVSSLPAEVSLAEAKELAGTEWQPAWEEKFADAEAKISRDDAVRCWTEAKANADGPASKGAGPPDERKKKSATAIARWKKGVAKVGWIAHAKARAAAVERAQRAGISEQLYKKLHGVDRSGVAEALDLSAIIAEKRGQHLTGTREWVFEAVMRWRTDPEAAKLFWLVGGGGTGKSVAAAELLARLLDKENVAAWHFCKHTEPARSAPMALLRSLAGMLCATVEGFEDALREGGGSDNATDKVDELFEALVAKPLQNVEAPRGADDALVLIVDALDELPRDALQPVLSLLANELKTLPPWIKLVVTSRDEAQIKARLSCFTPSELRVDEARNRQDVRAYLTVLAKEHVELEVTMDSLRHEVEAKFPGLKNLDTFADLEDPLRRSKGAYDEAVRGVPGIRELEKYEERRLDLIQDETDFDKLYADASLAQTILVDALKTLPGDVADPGVKGRESAERKLADKYTDNGVPHPEKFRDLARATVVFESATDLLKVLTELDGGGLGLEIAQLKNKFASPTPLGYRDMNLNVSVRLDDGRKHLAEVQLHLKSVLDAKHIAHEQYEVIRLALPKMCEGTSVKATELETFIAERLNSSALDAAVTSLERKAGGLMLYARLIAEQLASTTGKIDFASVGALPAGLDEIYAENFRRVFVDDDAWGDALPLIELICVAAEPLTIDAASGALGWDRDRCERLCAEVSLLFPLREGDVIGVLHKTVTDWLTGEAPFDKRSSEDAFFVSRDAAHRRMARACAQAIRAGVLDTKSYSSDAAADEVLASFVEGDGGVASDAYALRWCLFHMERSNNESEAVAIACSLSYVRKRSAGDIVSFVADLRALKGQDTLLLTDSLVLSRNLLSRGVPLIEQLWQRLMPRADAESSPAAQRLAEDAKRAASKLPLSTVWPMGLTAAGGAERCRIEVGSDVRSLAMFVDPATGEPRVACESRSEVCIYDPVAGGAALVVIDAGDEVYALAVFKDPATGELRLACGCEDGKVRVFDPVAGGEALLVIDVGGEVKALVVFEDPATGAPRLACGTGGLDEDGDEVAGKVLVFDPVAGGEALVVIDVDANVLVVFAAPTAEEEEEEEECEEEEEECEEEEEECEEEEEEYEDNGDDEDDDDENSHAEDNEALRLACASGNKVFVFDPVVGGDALFVLDISSALFVGGRVSALVIFKEPATGAPRLACGSWRGVSIFDAVSGGDALLECDAGDEVVNALVAFKDLATGAPRLASCADDKKVRVFDPVAGGEALVVLEGQYHWVNSLAAFTDPATGEPRIVSRYSYSALQVWNPAASGAAIEAEPEGHSDDVSALVTFVDPATGALRVATGSNDIRVWDTETGDVLLVIKEGASALAFFTDPATGAPRLACASGKVLVFDAVAGGEALVVIDVRAGALEVFTDPATGAPRLVCDCYDEKVGVFDPVAGGEALVVIDVGSVTALATFADPATGALRIACGCSREVRIYDPVAGGWALAVLDCAYTDWVLALTVFKDSATGGLCLASGDRDGFVRIWDLAAGGAAEESDAAEEDEDEEASDEDETRVASPLFVLKGHTNYDVNALTAFADPATGEMRLVSGSKDKTLQVWDASKGGAALRVIPFDDEIKTLAVRSDMSGFFVSFGKRWGELRVESGTTPLTLACYQGGIEAMRALLQQGDNVDQEDDDDYTPLFVASLKGHVDAARLLLDAGAAVDKRREGDWSPFGIACARGHLDVATLLVERGAAVDLCLDCTTPFLFAYRNRNLDAMQLCLEHGADQNWTNEEGDPDWEGGSILYDACENERFDAARLLLEHGADPNCANEIDRTILHIACEHDRVDAARMFLDKGAEVDRTDHYGRTPLCIACDYGHIDAARLLLDNGAEVDWADEGDGTTLLFVACQEGHIDAARLLLEKGAEVNRATKNGNTPLSIAKSKGHSSIVALLEEQLYPLHATAKAGDVDEMMRLLDDGAAIDQTKDDGATSLYVACSNGHVELAKMLLDKGAEVDRANKDGATPLYIACLNGHVDAVRLLLDKGAEVDRANEGGVTPLLIACHQGHVDAVRMLLDNGAEVDRATENGTTPLLVACQNGHVDAVRLLLDKGAEVDRPAEDGRTPLYIACQWGRVDAARLLLDNGAEVDRANKDGETPLYIACQKGHVDAARLLLDKGAEVDRATENGWTPLIIACQNGHIDAARLLLDKGADASCVTKKGTTPLGIARKKGHSSIVALLEEHQK</sequence>
<feature type="region of interest" description="Disordered" evidence="5">
    <location>
        <begin position="1074"/>
        <end position="1122"/>
    </location>
</feature>
<dbReference type="Gene3D" id="3.40.50.300">
    <property type="entry name" value="P-loop containing nucleotide triphosphate hydrolases"/>
    <property type="match status" value="1"/>
</dbReference>
<feature type="repeat" description="ANK" evidence="3">
    <location>
        <begin position="1919"/>
        <end position="1951"/>
    </location>
</feature>
<feature type="repeat" description="ANK" evidence="3">
    <location>
        <begin position="1660"/>
        <end position="1692"/>
    </location>
</feature>
<feature type="repeat" description="ANK" evidence="3">
    <location>
        <begin position="1764"/>
        <end position="1796"/>
    </location>
</feature>
<dbReference type="PROSITE" id="PS50837">
    <property type="entry name" value="NACHT"/>
    <property type="match status" value="1"/>
</dbReference>
<dbReference type="PANTHER" id="PTHR24123:SF33">
    <property type="entry name" value="PROTEIN HOS4"/>
    <property type="match status" value="1"/>
</dbReference>
<dbReference type="OrthoDB" id="206617at2759"/>
<evidence type="ECO:0000256" key="2">
    <source>
        <dbReference type="ARBA" id="ARBA00023043"/>
    </source>
</evidence>
<dbReference type="PANTHER" id="PTHR24123">
    <property type="entry name" value="ANKYRIN REPEAT-CONTAINING"/>
    <property type="match status" value="1"/>
</dbReference>
<dbReference type="InterPro" id="IPR036770">
    <property type="entry name" value="Ankyrin_rpt-contain_sf"/>
</dbReference>
<dbReference type="InterPro" id="IPR001680">
    <property type="entry name" value="WD40_rpt"/>
</dbReference>
<proteinExistence type="predicted"/>
<accession>A0A8J2WLP6</accession>
<dbReference type="InterPro" id="IPR056884">
    <property type="entry name" value="NPHP3-like_N"/>
</dbReference>
<dbReference type="Gene3D" id="1.25.40.20">
    <property type="entry name" value="Ankyrin repeat-containing domain"/>
    <property type="match status" value="7"/>
</dbReference>
<dbReference type="SUPFAM" id="SSF48403">
    <property type="entry name" value="Ankyrin repeat"/>
    <property type="match status" value="2"/>
</dbReference>
<evidence type="ECO:0000256" key="5">
    <source>
        <dbReference type="SAM" id="MobiDB-lite"/>
    </source>
</evidence>
<dbReference type="SUPFAM" id="SSF52540">
    <property type="entry name" value="P-loop containing nucleoside triphosphate hydrolases"/>
    <property type="match status" value="1"/>
</dbReference>
<evidence type="ECO:0000256" key="4">
    <source>
        <dbReference type="PROSITE-ProRule" id="PRU00221"/>
    </source>
</evidence>
<organism evidence="7 8">
    <name type="scientific">Pelagomonas calceolata</name>
    <dbReference type="NCBI Taxonomy" id="35677"/>
    <lineage>
        <taxon>Eukaryota</taxon>
        <taxon>Sar</taxon>
        <taxon>Stramenopiles</taxon>
        <taxon>Ochrophyta</taxon>
        <taxon>Pelagophyceae</taxon>
        <taxon>Pelagomonadales</taxon>
        <taxon>Pelagomonadaceae</taxon>
        <taxon>Pelagomonas</taxon>
    </lineage>
</organism>
<protein>
    <recommendedName>
        <fullName evidence="6">NACHT domain-containing protein</fullName>
    </recommendedName>
</protein>
<dbReference type="Pfam" id="PF12796">
    <property type="entry name" value="Ank_2"/>
    <property type="match status" value="6"/>
</dbReference>
<feature type="repeat" description="ANK" evidence="3">
    <location>
        <begin position="1627"/>
        <end position="1659"/>
    </location>
</feature>
<dbReference type="InterPro" id="IPR011047">
    <property type="entry name" value="Quinoprotein_ADH-like_sf"/>
</dbReference>
<keyword evidence="1" id="KW-0677">Repeat</keyword>
<evidence type="ECO:0000259" key="6">
    <source>
        <dbReference type="PROSITE" id="PS50837"/>
    </source>
</evidence>
<evidence type="ECO:0000256" key="3">
    <source>
        <dbReference type="PROSITE-ProRule" id="PRU00023"/>
    </source>
</evidence>
<feature type="region of interest" description="Disordered" evidence="5">
    <location>
        <begin position="1516"/>
        <end position="1538"/>
    </location>
</feature>
<feature type="compositionally biased region" description="Acidic residues" evidence="5">
    <location>
        <begin position="1518"/>
        <end position="1536"/>
    </location>
</feature>
<keyword evidence="2 3" id="KW-0040">ANK repeat</keyword>
<feature type="repeat" description="ANK" evidence="3">
    <location>
        <begin position="1952"/>
        <end position="1984"/>
    </location>
</feature>
<dbReference type="Pfam" id="PF13637">
    <property type="entry name" value="Ank_4"/>
    <property type="match status" value="1"/>
</dbReference>
<feature type="repeat" description="WD" evidence="4">
    <location>
        <begin position="1570"/>
        <end position="1592"/>
    </location>
</feature>
<feature type="compositionally biased region" description="Acidic residues" evidence="5">
    <location>
        <begin position="1076"/>
        <end position="1118"/>
    </location>
</feature>
<dbReference type="SMART" id="SM00248">
    <property type="entry name" value="ANK"/>
    <property type="match status" value="16"/>
</dbReference>
<dbReference type="Gene3D" id="2.130.10.10">
    <property type="entry name" value="YVTN repeat-like/Quinoprotein amine dehydrogenase"/>
    <property type="match status" value="3"/>
</dbReference>
<dbReference type="SMART" id="SM00320">
    <property type="entry name" value="WD40"/>
    <property type="match status" value="5"/>
</dbReference>
<dbReference type="Pfam" id="PF00400">
    <property type="entry name" value="WD40"/>
    <property type="match status" value="2"/>
</dbReference>
<feature type="domain" description="NACHT" evidence="6">
    <location>
        <begin position="165"/>
        <end position="313"/>
    </location>
</feature>
<feature type="repeat" description="ANK" evidence="3">
    <location>
        <begin position="1864"/>
        <end position="1896"/>
    </location>
</feature>
<dbReference type="InterPro" id="IPR007111">
    <property type="entry name" value="NACHT_NTPase"/>
</dbReference>